<dbReference type="GO" id="GO:0050661">
    <property type="term" value="F:NADP binding"/>
    <property type="evidence" value="ECO:0007669"/>
    <property type="project" value="UniProtKB-UniRule"/>
</dbReference>
<comment type="subunit">
    <text evidence="5">Homodimer.</text>
</comment>
<dbReference type="Gene3D" id="3.50.50.60">
    <property type="entry name" value="FAD/NAD(P)-binding domain"/>
    <property type="match status" value="2"/>
</dbReference>
<dbReference type="GO" id="GO:0050660">
    <property type="term" value="F:flavin adenine dinucleotide binding"/>
    <property type="evidence" value="ECO:0007669"/>
    <property type="project" value="UniProtKB-UniRule"/>
</dbReference>
<proteinExistence type="inferred from homology"/>
<dbReference type="InterPro" id="IPR050097">
    <property type="entry name" value="Ferredoxin-NADP_redctase_2"/>
</dbReference>
<evidence type="ECO:0000256" key="3">
    <source>
        <dbReference type="ARBA" id="ARBA00022857"/>
    </source>
</evidence>
<dbReference type="EMBL" id="CP036282">
    <property type="protein sequence ID" value="QDL54350.1"/>
    <property type="molecule type" value="Genomic_DNA"/>
</dbReference>
<sequence>MESLTHSAVIFDSLEAAASIQEIDALIIGAGPVGLFQVFQLGLHEIKTHVVDALPYAGGQCMELYPDKPIYDIPALTVCTGRELTERLLQQIAPFAATFHLNQLVKTVNRAPDGRLLVVTDKGQQFLTKTLLIAAGVGAFVPRKLVVEGLDRFEGSQVFYEPRDHLQQLGPHPVILGDSESALRAAIAICDAQAASPNTPAVTVVHRRDSLSAEPETVDTFRRLCHSGAARFLAGQITGMQDDGRLLSSLTIALPDGTASELICSTLAVYLGLSPKLGPIAEWGLDMDRRQVTVNPATFATREPGIFAIGDVNTYPGKRKLILCGFHEATLAAFEVAQQVFPHKTVALQYTTTSSKLHKVLGVLPS</sequence>
<feature type="domain" description="FAD/NAD(P)-binding" evidence="6">
    <location>
        <begin position="24"/>
        <end position="316"/>
    </location>
</feature>
<dbReference type="PANTHER" id="PTHR48105">
    <property type="entry name" value="THIOREDOXIN REDUCTASE 1-RELATED-RELATED"/>
    <property type="match status" value="1"/>
</dbReference>
<dbReference type="InterPro" id="IPR023753">
    <property type="entry name" value="FAD/NAD-binding_dom"/>
</dbReference>
<evidence type="ECO:0000256" key="2">
    <source>
        <dbReference type="ARBA" id="ARBA00022827"/>
    </source>
</evidence>
<protein>
    <recommendedName>
        <fullName evidence="5">Ferredoxin--NADP reductase</fullName>
        <shortName evidence="5">FNR</shortName>
        <shortName evidence="5">Fd-NADP(+) reductase</shortName>
        <ecNumber evidence="5">1.18.1.2</ecNumber>
    </recommendedName>
</protein>
<dbReference type="Pfam" id="PF07992">
    <property type="entry name" value="Pyr_redox_2"/>
    <property type="match status" value="1"/>
</dbReference>
<evidence type="ECO:0000313" key="8">
    <source>
        <dbReference type="Proteomes" id="UP000317365"/>
    </source>
</evidence>
<evidence type="ECO:0000313" key="7">
    <source>
        <dbReference type="EMBL" id="QDL54350.1"/>
    </source>
</evidence>
<dbReference type="HAMAP" id="MF_01685">
    <property type="entry name" value="FENR2"/>
    <property type="match status" value="1"/>
</dbReference>
<dbReference type="RefSeq" id="WP_142811187.1">
    <property type="nucleotide sequence ID" value="NZ_CP036282.1"/>
</dbReference>
<feature type="binding site" evidence="5">
    <location>
        <position position="52"/>
    </location>
    <ligand>
        <name>FAD</name>
        <dbReference type="ChEBI" id="CHEBI:57692"/>
    </ligand>
</feature>
<gene>
    <name evidence="7" type="ORF">EXZ61_09340</name>
</gene>
<dbReference type="AlphaFoldDB" id="A0A515ENY6"/>
<evidence type="ECO:0000256" key="4">
    <source>
        <dbReference type="ARBA" id="ARBA00023002"/>
    </source>
</evidence>
<evidence type="ECO:0000259" key="6">
    <source>
        <dbReference type="Pfam" id="PF07992"/>
    </source>
</evidence>
<organism evidence="7 8">
    <name type="scientific">Rhodoferax aquaticus</name>
    <dbReference type="NCBI Taxonomy" id="2527691"/>
    <lineage>
        <taxon>Bacteria</taxon>
        <taxon>Pseudomonadati</taxon>
        <taxon>Pseudomonadota</taxon>
        <taxon>Betaproteobacteria</taxon>
        <taxon>Burkholderiales</taxon>
        <taxon>Comamonadaceae</taxon>
        <taxon>Rhodoferax</taxon>
    </lineage>
</organism>
<keyword evidence="1 5" id="KW-0285">Flavoprotein</keyword>
<keyword evidence="3 5" id="KW-0521">NADP</keyword>
<feature type="binding site" evidence="5">
    <location>
        <position position="60"/>
    </location>
    <ligand>
        <name>FAD</name>
        <dbReference type="ChEBI" id="CHEBI:57692"/>
    </ligand>
</feature>
<comment type="cofactor">
    <cofactor evidence="5">
        <name>FAD</name>
        <dbReference type="ChEBI" id="CHEBI:57692"/>
    </cofactor>
    <text evidence="5">Binds 1 FAD per subunit.</text>
</comment>
<dbReference type="PRINTS" id="PR00469">
    <property type="entry name" value="PNDRDTASEII"/>
</dbReference>
<dbReference type="GO" id="GO:0004324">
    <property type="term" value="F:ferredoxin-NADP+ reductase activity"/>
    <property type="evidence" value="ECO:0007669"/>
    <property type="project" value="UniProtKB-UniRule"/>
</dbReference>
<accession>A0A515ENY6</accession>
<evidence type="ECO:0000256" key="5">
    <source>
        <dbReference type="HAMAP-Rule" id="MF_01685"/>
    </source>
</evidence>
<keyword evidence="4 5" id="KW-0560">Oxidoreductase</keyword>
<comment type="caution">
    <text evidence="5">Lacks conserved residue(s) required for the propagation of feature annotation.</text>
</comment>
<dbReference type="InterPro" id="IPR036188">
    <property type="entry name" value="FAD/NAD-bd_sf"/>
</dbReference>
<comment type="similarity">
    <text evidence="5">Belongs to the ferredoxin--NADP reductase type 2 family.</text>
</comment>
<feature type="binding site" evidence="5">
    <location>
        <position position="352"/>
    </location>
    <ligand>
        <name>FAD</name>
        <dbReference type="ChEBI" id="CHEBI:57692"/>
    </ligand>
</feature>
<dbReference type="PRINTS" id="PR00368">
    <property type="entry name" value="FADPNR"/>
</dbReference>
<evidence type="ECO:0000256" key="1">
    <source>
        <dbReference type="ARBA" id="ARBA00022630"/>
    </source>
</evidence>
<dbReference type="Proteomes" id="UP000317365">
    <property type="component" value="Chromosome"/>
</dbReference>
<reference evidence="8" key="1">
    <citation type="submission" date="2019-02" db="EMBL/GenBank/DDBJ databases">
        <title>Complete genome sequence of Rhodoferax sp. Gr-4.</title>
        <authorList>
            <person name="Jin L."/>
        </authorList>
    </citation>
    <scope>NUCLEOTIDE SEQUENCE [LARGE SCALE GENOMIC DNA]</scope>
    <source>
        <strain evidence="8">Gr-4</strain>
    </source>
</reference>
<feature type="binding site" evidence="5">
    <location>
        <position position="311"/>
    </location>
    <ligand>
        <name>FAD</name>
        <dbReference type="ChEBI" id="CHEBI:57692"/>
    </ligand>
</feature>
<keyword evidence="2 5" id="KW-0274">FAD</keyword>
<dbReference type="SUPFAM" id="SSF51905">
    <property type="entry name" value="FAD/NAD(P)-binding domain"/>
    <property type="match status" value="1"/>
</dbReference>
<keyword evidence="8" id="KW-1185">Reference proteome</keyword>
<feature type="binding site" evidence="5">
    <location>
        <position position="65"/>
    </location>
    <ligand>
        <name>FAD</name>
        <dbReference type="ChEBI" id="CHEBI:57692"/>
    </ligand>
</feature>
<dbReference type="EC" id="1.18.1.2" evidence="5"/>
<reference evidence="8" key="2">
    <citation type="journal article" date="2020" name="Int. J. Syst. Evol. Microbiol.">
        <title>Genomic insights into a novel species Rhodoferax aquaticus sp. nov., isolated from freshwater.</title>
        <authorList>
            <person name="Li T."/>
            <person name="Zhuo Y."/>
            <person name="Jin C.Z."/>
            <person name="Wu X."/>
            <person name="Ko S.R."/>
            <person name="Jin F.J."/>
            <person name="Ahn C.Y."/>
            <person name="Oh H.M."/>
            <person name="Lee H.G."/>
            <person name="Jin L."/>
        </authorList>
    </citation>
    <scope>NUCLEOTIDE SEQUENCE [LARGE SCALE GENOMIC DNA]</scope>
    <source>
        <strain evidence="8">Gr-4</strain>
    </source>
</reference>
<feature type="binding site" evidence="5">
    <location>
        <position position="140"/>
    </location>
    <ligand>
        <name>FAD</name>
        <dbReference type="ChEBI" id="CHEBI:57692"/>
    </ligand>
</feature>
<feature type="binding site" evidence="5">
    <location>
        <position position="105"/>
    </location>
    <ligand>
        <name>FAD</name>
        <dbReference type="ChEBI" id="CHEBI:57692"/>
    </ligand>
</feature>
<dbReference type="KEGG" id="rhg:EXZ61_09340"/>
<comment type="catalytic activity">
    <reaction evidence="5">
        <text>2 reduced [2Fe-2S]-[ferredoxin] + NADP(+) + H(+) = 2 oxidized [2Fe-2S]-[ferredoxin] + NADPH</text>
        <dbReference type="Rhea" id="RHEA:20125"/>
        <dbReference type="Rhea" id="RHEA-COMP:10000"/>
        <dbReference type="Rhea" id="RHEA-COMP:10001"/>
        <dbReference type="ChEBI" id="CHEBI:15378"/>
        <dbReference type="ChEBI" id="CHEBI:33737"/>
        <dbReference type="ChEBI" id="CHEBI:33738"/>
        <dbReference type="ChEBI" id="CHEBI:57783"/>
        <dbReference type="ChEBI" id="CHEBI:58349"/>
        <dbReference type="EC" id="1.18.1.2"/>
    </reaction>
</comment>
<name>A0A515ENY6_9BURK</name>
<dbReference type="InterPro" id="IPR022890">
    <property type="entry name" value="Fd--NADP_Rdtase_type_2"/>
</dbReference>